<dbReference type="InterPro" id="IPR052558">
    <property type="entry name" value="Siderophore_Hydrolase_D"/>
</dbReference>
<proteinExistence type="inferred from homology"/>
<gene>
    <name evidence="3" type="ORF">Q8W23_10535</name>
</gene>
<accession>A0ABT9F5I4</accession>
<protein>
    <submittedName>
        <fullName evidence="3">Alpha/beta hydrolase-fold protein</fullName>
    </submittedName>
</protein>
<evidence type="ECO:0000313" key="3">
    <source>
        <dbReference type="EMBL" id="MDP2541909.1"/>
    </source>
</evidence>
<dbReference type="RefSeq" id="WP_201796522.1">
    <property type="nucleotide sequence ID" value="NZ_JAUYVU010000008.1"/>
</dbReference>
<sequence>MRSLTFVILYIFSGLQTTFGQNETDIIMGSKFVIKSNILGEERTCLISLPDSYNESSEVDKRYPVIILLDGNTHFKIASGILHFMSSNRNQNNLIPESIIIAIENVDRERDFTVTKIKTKRPNNMGGGRIFLNFIEKELLPYIDKKYKTKPFRTLIGHSLGGLLTLNSYMDKNSVFNAYISIDPSIWWNEEMMKNKVDAISSISLDKKLYIATANQGEANYKRNKQRHDSIYTLIKKKSDKPLNIEIEYFENENHRSVPLIALYQGLKYLNLEE</sequence>
<dbReference type="SUPFAM" id="SSF53474">
    <property type="entry name" value="alpha/beta-Hydrolases"/>
    <property type="match status" value="1"/>
</dbReference>
<reference evidence="3 4" key="1">
    <citation type="submission" date="2023-07" db="EMBL/GenBank/DDBJ databases">
        <title>Genome content predicts the carbon catabolic preferences of heterotrophic bacteria.</title>
        <authorList>
            <person name="Gralka M."/>
        </authorList>
    </citation>
    <scope>NUCLEOTIDE SEQUENCE [LARGE SCALE GENOMIC DNA]</scope>
    <source>
        <strain evidence="3 4">4G03</strain>
    </source>
</reference>
<dbReference type="Gene3D" id="3.40.50.1820">
    <property type="entry name" value="alpha/beta hydrolase"/>
    <property type="match status" value="1"/>
</dbReference>
<dbReference type="Proteomes" id="UP001242342">
    <property type="component" value="Unassembled WGS sequence"/>
</dbReference>
<keyword evidence="4" id="KW-1185">Reference proteome</keyword>
<dbReference type="PANTHER" id="PTHR40841:SF2">
    <property type="entry name" value="SIDEROPHORE-DEGRADING ESTERASE (EUROFUNG)"/>
    <property type="match status" value="1"/>
</dbReference>
<evidence type="ECO:0000256" key="2">
    <source>
        <dbReference type="ARBA" id="ARBA00022801"/>
    </source>
</evidence>
<dbReference type="Pfam" id="PF00756">
    <property type="entry name" value="Esterase"/>
    <property type="match status" value="1"/>
</dbReference>
<comment type="caution">
    <text evidence="3">The sequence shown here is derived from an EMBL/GenBank/DDBJ whole genome shotgun (WGS) entry which is preliminary data.</text>
</comment>
<dbReference type="InterPro" id="IPR000801">
    <property type="entry name" value="Esterase-like"/>
</dbReference>
<name>A0ABT9F5I4_9FLAO</name>
<organism evidence="3 4">
    <name type="scientific">Tenacibaculum discolor</name>
    <dbReference type="NCBI Taxonomy" id="361581"/>
    <lineage>
        <taxon>Bacteria</taxon>
        <taxon>Pseudomonadati</taxon>
        <taxon>Bacteroidota</taxon>
        <taxon>Flavobacteriia</taxon>
        <taxon>Flavobacteriales</taxon>
        <taxon>Flavobacteriaceae</taxon>
        <taxon>Tenacibaculum</taxon>
    </lineage>
</organism>
<comment type="similarity">
    <text evidence="1">Belongs to the esterase D family.</text>
</comment>
<dbReference type="InterPro" id="IPR029058">
    <property type="entry name" value="AB_hydrolase_fold"/>
</dbReference>
<dbReference type="EMBL" id="JAUYVU010000008">
    <property type="protein sequence ID" value="MDP2541909.1"/>
    <property type="molecule type" value="Genomic_DNA"/>
</dbReference>
<dbReference type="GO" id="GO:0016787">
    <property type="term" value="F:hydrolase activity"/>
    <property type="evidence" value="ECO:0007669"/>
    <property type="project" value="UniProtKB-KW"/>
</dbReference>
<evidence type="ECO:0000313" key="4">
    <source>
        <dbReference type="Proteomes" id="UP001242342"/>
    </source>
</evidence>
<keyword evidence="2 3" id="KW-0378">Hydrolase</keyword>
<dbReference type="PANTHER" id="PTHR40841">
    <property type="entry name" value="SIDEROPHORE TRIACETYLFUSARININE C ESTERASE"/>
    <property type="match status" value="1"/>
</dbReference>
<evidence type="ECO:0000256" key="1">
    <source>
        <dbReference type="ARBA" id="ARBA00005622"/>
    </source>
</evidence>